<protein>
    <submittedName>
        <fullName evidence="1">Uncharacterized protein</fullName>
    </submittedName>
</protein>
<feature type="non-terminal residue" evidence="1">
    <location>
        <position position="1"/>
    </location>
</feature>
<organism evidence="1 2">
    <name type="scientific">Papaver somniferum</name>
    <name type="common">Opium poppy</name>
    <dbReference type="NCBI Taxonomy" id="3469"/>
    <lineage>
        <taxon>Eukaryota</taxon>
        <taxon>Viridiplantae</taxon>
        <taxon>Streptophyta</taxon>
        <taxon>Embryophyta</taxon>
        <taxon>Tracheophyta</taxon>
        <taxon>Spermatophyta</taxon>
        <taxon>Magnoliopsida</taxon>
        <taxon>Ranunculales</taxon>
        <taxon>Papaveraceae</taxon>
        <taxon>Papaveroideae</taxon>
        <taxon>Papaver</taxon>
    </lineage>
</organism>
<gene>
    <name evidence="1" type="ORF">C5167_018448</name>
</gene>
<dbReference type="EMBL" id="CM010716">
    <property type="protein sequence ID" value="RZC50013.1"/>
    <property type="molecule type" value="Genomic_DNA"/>
</dbReference>
<evidence type="ECO:0000313" key="2">
    <source>
        <dbReference type="Proteomes" id="UP000316621"/>
    </source>
</evidence>
<proteinExistence type="predicted"/>
<sequence length="68" mass="7704">AFEIDHLMLPTRDYLFGPSYDNICRLVDFIHSNLLFIGHAISSKMDVLSLSIRGGPNTQGFLYIEKDS</sequence>
<accession>A0A4Y7IM94</accession>
<dbReference type="AlphaFoldDB" id="A0A4Y7IM94"/>
<keyword evidence="2" id="KW-1185">Reference proteome</keyword>
<evidence type="ECO:0000313" key="1">
    <source>
        <dbReference type="EMBL" id="RZC50013.1"/>
    </source>
</evidence>
<reference evidence="1 2" key="1">
    <citation type="journal article" date="2018" name="Science">
        <title>The opium poppy genome and morphinan production.</title>
        <authorList>
            <person name="Guo L."/>
            <person name="Winzer T."/>
            <person name="Yang X."/>
            <person name="Li Y."/>
            <person name="Ning Z."/>
            <person name="He Z."/>
            <person name="Teodor R."/>
            <person name="Lu Y."/>
            <person name="Bowser T.A."/>
            <person name="Graham I.A."/>
            <person name="Ye K."/>
        </authorList>
    </citation>
    <scope>NUCLEOTIDE SEQUENCE [LARGE SCALE GENOMIC DNA]</scope>
    <source>
        <strain evidence="2">cv. HN1</strain>
        <tissue evidence="1">Leaves</tissue>
    </source>
</reference>
<dbReference type="Gramene" id="RZC50013">
    <property type="protein sequence ID" value="RZC50013"/>
    <property type="gene ID" value="C5167_018448"/>
</dbReference>
<name>A0A4Y7IM94_PAPSO</name>
<dbReference type="Proteomes" id="UP000316621">
    <property type="component" value="Chromosome 2"/>
</dbReference>